<organism evidence="2 3">
    <name type="scientific">Salipaludibacillus keqinensis</name>
    <dbReference type="NCBI Taxonomy" id="2045207"/>
    <lineage>
        <taxon>Bacteria</taxon>
        <taxon>Bacillati</taxon>
        <taxon>Bacillota</taxon>
        <taxon>Bacilli</taxon>
        <taxon>Bacillales</taxon>
        <taxon>Bacillaceae</taxon>
    </lineage>
</organism>
<dbReference type="EMBL" id="PDOD01000005">
    <property type="protein sequence ID" value="PYZ92124.1"/>
    <property type="molecule type" value="Genomic_DNA"/>
</dbReference>
<dbReference type="OrthoDB" id="1090916at2"/>
<evidence type="ECO:0000313" key="2">
    <source>
        <dbReference type="EMBL" id="PYZ92124.1"/>
    </source>
</evidence>
<dbReference type="Proteomes" id="UP000248214">
    <property type="component" value="Unassembled WGS sequence"/>
</dbReference>
<dbReference type="SUPFAM" id="SSF81606">
    <property type="entry name" value="PP2C-like"/>
    <property type="match status" value="1"/>
</dbReference>
<dbReference type="PANTHER" id="PTHR35801:SF1">
    <property type="entry name" value="PHOSPHOSERINE PHOSPHATASE RSBX"/>
    <property type="match status" value="1"/>
</dbReference>
<feature type="domain" description="PPM-type phosphatase" evidence="1">
    <location>
        <begin position="9"/>
        <end position="199"/>
    </location>
</feature>
<name>A0A323TD35_9BACI</name>
<proteinExistence type="predicted"/>
<dbReference type="AlphaFoldDB" id="A0A323TD35"/>
<reference evidence="2 3" key="1">
    <citation type="submission" date="2017-10" db="EMBL/GenBank/DDBJ databases">
        <title>Bacillus sp. nov., a halophilic bacterium isolated from a Keqin Lake.</title>
        <authorList>
            <person name="Wang H."/>
        </authorList>
    </citation>
    <scope>NUCLEOTIDE SEQUENCE [LARGE SCALE GENOMIC DNA]</scope>
    <source>
        <strain evidence="2 3">KQ-12</strain>
    </source>
</reference>
<sequence length="201" mass="22784">MIEHQDLKEVDISIYQIAKKGNWCSGDAFYTVRTDNYVVCAVADGLGSGEEAMDASSAAMSVIKRDHDLDTETIMDRCNQVLWGTRGVVMTILKLDFHSGIIEYTNIGNITCTFYKPSGELYRPVPTRGYLSGKKKKFKTQRIPYEKDTIFLVYSDGLIFDPVYHSIFSKVDTPRRMIDRVVDLMQDSNDDTTILVGKVNR</sequence>
<dbReference type="InterPro" id="IPR001932">
    <property type="entry name" value="PPM-type_phosphatase-like_dom"/>
</dbReference>
<comment type="caution">
    <text evidence="2">The sequence shown here is derived from an EMBL/GenBank/DDBJ whole genome shotgun (WGS) entry which is preliminary data.</text>
</comment>
<dbReference type="InterPro" id="IPR039248">
    <property type="entry name" value="Ptase_RsbX"/>
</dbReference>
<dbReference type="Pfam" id="PF07228">
    <property type="entry name" value="SpoIIE"/>
    <property type="match status" value="1"/>
</dbReference>
<evidence type="ECO:0000259" key="1">
    <source>
        <dbReference type="SMART" id="SM00331"/>
    </source>
</evidence>
<protein>
    <recommendedName>
        <fullName evidence="1">PPM-type phosphatase domain-containing protein</fullName>
    </recommendedName>
</protein>
<keyword evidence="3" id="KW-1185">Reference proteome</keyword>
<dbReference type="Gene3D" id="3.60.40.10">
    <property type="entry name" value="PPM-type phosphatase domain"/>
    <property type="match status" value="1"/>
</dbReference>
<evidence type="ECO:0000313" key="3">
    <source>
        <dbReference type="Proteomes" id="UP000248214"/>
    </source>
</evidence>
<dbReference type="PANTHER" id="PTHR35801">
    <property type="entry name" value="PHOSPHOSERINE PHOSPHATASE RSBX"/>
    <property type="match status" value="1"/>
</dbReference>
<gene>
    <name evidence="2" type="ORF">CR194_18210</name>
</gene>
<dbReference type="InterPro" id="IPR036457">
    <property type="entry name" value="PPM-type-like_dom_sf"/>
</dbReference>
<dbReference type="SMART" id="SM00331">
    <property type="entry name" value="PP2C_SIG"/>
    <property type="match status" value="1"/>
</dbReference>
<accession>A0A323TD35</accession>
<dbReference type="RefSeq" id="WP_110611727.1">
    <property type="nucleotide sequence ID" value="NZ_PDOD01000005.1"/>
</dbReference>